<dbReference type="Gene3D" id="3.30.300.30">
    <property type="match status" value="1"/>
</dbReference>
<evidence type="ECO:0000313" key="5">
    <source>
        <dbReference type="EMBL" id="MEX6428897.1"/>
    </source>
</evidence>
<evidence type="ECO:0000259" key="4">
    <source>
        <dbReference type="Pfam" id="PF13193"/>
    </source>
</evidence>
<dbReference type="EMBL" id="JBFSHR010000007">
    <property type="protein sequence ID" value="MEX6428897.1"/>
    <property type="molecule type" value="Genomic_DNA"/>
</dbReference>
<dbReference type="Pfam" id="PF13193">
    <property type="entry name" value="AMP-binding_C"/>
    <property type="match status" value="1"/>
</dbReference>
<sequence>MLTPSERRDWLVEQYSPWSRRTLGDHFTALASRFGERPLLVTPDRSISYAQIVREARYLARAMLAMGVCRRDHIAILLGNEPEFVFLTLAVSMVGGVAIPLNTMLHEDELEYLLAQSDSKWVFVHQHVAGINHEKAIASIIQSRRRRGEPLAIENVVVLATTDERVLNEFQTWEDFKARGESVSEGQLDARREASRYPDEVVDIIYTSGTTGLPKGVMLTSDMLLRCGYSSALSRAFEEGRRVFTPLPLYHVFALVEGLMAVSFVGGTIITMPSFKPAQALGMVQDLEANDILCVPTILLALVNEAERVQYDLTALYALMCAAAPAPVPLWERAIAVFGLTEMVTGYGGTEASAATVHTEIGDSLDTITTKVGRIKPGGPSGLEEFGWANSQYKVVDPATGEDLPEGLVGELVVRGNFVTRGYYRKPDETARHIDKDGWFRTGDLGRIDENGYLEFHGRANELYKVSGENVSPKEIEEVISRHPAVSQAYVVGVPSPVTIETGAALIELRQGATASRREMIEWCREHLAKFKVPRYYFFVEPSEWPMTGTGKIQKYLLAQLARERISDDGVGEEDLDSEPH</sequence>
<feature type="domain" description="AMP-dependent synthetase/ligase" evidence="3">
    <location>
        <begin position="30"/>
        <end position="424"/>
    </location>
</feature>
<organism evidence="5 6">
    <name type="scientific">Ferrimicrobium acidiphilum</name>
    <dbReference type="NCBI Taxonomy" id="121039"/>
    <lineage>
        <taxon>Bacteria</taxon>
        <taxon>Bacillati</taxon>
        <taxon>Actinomycetota</taxon>
        <taxon>Acidimicrobiia</taxon>
        <taxon>Acidimicrobiales</taxon>
        <taxon>Acidimicrobiaceae</taxon>
        <taxon>Ferrimicrobium</taxon>
    </lineage>
</organism>
<dbReference type="InterPro" id="IPR025110">
    <property type="entry name" value="AMP-bd_C"/>
</dbReference>
<dbReference type="PANTHER" id="PTHR43201">
    <property type="entry name" value="ACYL-COA SYNTHETASE"/>
    <property type="match status" value="1"/>
</dbReference>
<accession>A0ABV3Y023</accession>
<keyword evidence="6" id="KW-1185">Reference proteome</keyword>
<dbReference type="InterPro" id="IPR020845">
    <property type="entry name" value="AMP-binding_CS"/>
</dbReference>
<feature type="domain" description="AMP-binding enzyme C-terminal" evidence="4">
    <location>
        <begin position="475"/>
        <end position="552"/>
    </location>
</feature>
<name>A0ABV3Y023_9ACTN</name>
<reference evidence="5 6" key="1">
    <citation type="submission" date="2024-07" db="EMBL/GenBank/DDBJ databases">
        <title>Draft Genome Sequence of Ferrimicrobium acidiphilum Strain YE2023, Isolated from a Pulp of Bioleach Reactor.</title>
        <authorList>
            <person name="Elkina Y.A."/>
            <person name="Bulaeva A.G."/>
            <person name="Beletsky A.V."/>
            <person name="Mardanov A.V."/>
        </authorList>
    </citation>
    <scope>NUCLEOTIDE SEQUENCE [LARGE SCALE GENOMIC DNA]</scope>
    <source>
        <strain evidence="5 6">YE2023</strain>
    </source>
</reference>
<dbReference type="PANTHER" id="PTHR43201:SF5">
    <property type="entry name" value="MEDIUM-CHAIN ACYL-COA LIGASE ACSF2, MITOCHONDRIAL"/>
    <property type="match status" value="1"/>
</dbReference>
<evidence type="ECO:0000256" key="2">
    <source>
        <dbReference type="ARBA" id="ARBA00022598"/>
    </source>
</evidence>
<comment type="similarity">
    <text evidence="1">Belongs to the ATP-dependent AMP-binding enzyme family.</text>
</comment>
<evidence type="ECO:0000313" key="6">
    <source>
        <dbReference type="Proteomes" id="UP001560267"/>
    </source>
</evidence>
<dbReference type="Pfam" id="PF00501">
    <property type="entry name" value="AMP-binding"/>
    <property type="match status" value="1"/>
</dbReference>
<dbReference type="InterPro" id="IPR042099">
    <property type="entry name" value="ANL_N_sf"/>
</dbReference>
<dbReference type="InterPro" id="IPR000873">
    <property type="entry name" value="AMP-dep_synth/lig_dom"/>
</dbReference>
<dbReference type="PROSITE" id="PS00455">
    <property type="entry name" value="AMP_BINDING"/>
    <property type="match status" value="1"/>
</dbReference>
<dbReference type="Proteomes" id="UP001560267">
    <property type="component" value="Unassembled WGS sequence"/>
</dbReference>
<proteinExistence type="inferred from homology"/>
<comment type="caution">
    <text evidence="5">The sequence shown here is derived from an EMBL/GenBank/DDBJ whole genome shotgun (WGS) entry which is preliminary data.</text>
</comment>
<evidence type="ECO:0000259" key="3">
    <source>
        <dbReference type="Pfam" id="PF00501"/>
    </source>
</evidence>
<dbReference type="Gene3D" id="3.40.50.12780">
    <property type="entry name" value="N-terminal domain of ligase-like"/>
    <property type="match status" value="1"/>
</dbReference>
<dbReference type="SUPFAM" id="SSF56801">
    <property type="entry name" value="Acetyl-CoA synthetase-like"/>
    <property type="match status" value="1"/>
</dbReference>
<dbReference type="RefSeq" id="WP_298404198.1">
    <property type="nucleotide sequence ID" value="NZ_JBFSHR010000007.1"/>
</dbReference>
<protein>
    <submittedName>
        <fullName evidence="5">Class I adenylate-forming enzyme family protein</fullName>
    </submittedName>
</protein>
<evidence type="ECO:0000256" key="1">
    <source>
        <dbReference type="ARBA" id="ARBA00006432"/>
    </source>
</evidence>
<dbReference type="InterPro" id="IPR045851">
    <property type="entry name" value="AMP-bd_C_sf"/>
</dbReference>
<gene>
    <name evidence="5" type="ORF">AB6A68_03475</name>
</gene>
<keyword evidence="2" id="KW-0436">Ligase</keyword>